<dbReference type="SUPFAM" id="SSF52151">
    <property type="entry name" value="FabD/lysophospholipase-like"/>
    <property type="match status" value="2"/>
</dbReference>
<evidence type="ECO:0000313" key="9">
    <source>
        <dbReference type="Proteomes" id="UP001386955"/>
    </source>
</evidence>
<sequence>MRIWLRFFALMVVASEESFPELDGEDARLADYFDVIAGTSTGFLVSSMLTAPNPNPNNHHRPLFAANEIVPFYLHNAPQIFPQQTWSISYYCYHIHIITITVSMLCIIYMYTFDMGILAPLINVGKALTGPKYDGKYLHELIRNKLGDTKLHQTLLFLLLTSRNFNPLSFPPISWLFNSGSTPMIDCFGEVSINMVDYHNSVLFSALQSDDNYLRIQDNTLKGDLASLDIATKENLDNLVKVGEQLLKKTVTRSNPDTGLYEPIPDKGTNEEALKRFAKSLSEARKGRKSNSPDG</sequence>
<evidence type="ECO:0000256" key="1">
    <source>
        <dbReference type="ARBA" id="ARBA00010240"/>
    </source>
</evidence>
<accession>A0AAN9SXF8</accession>
<keyword evidence="2" id="KW-0442">Lipid degradation</keyword>
<feature type="chain" id="PRO_5042845348" description="PNPLA domain-containing protein" evidence="6">
    <location>
        <begin position="16"/>
        <end position="295"/>
    </location>
</feature>
<keyword evidence="6" id="KW-0732">Signal</keyword>
<dbReference type="InterPro" id="IPR016035">
    <property type="entry name" value="Acyl_Trfase/lysoPLipase"/>
</dbReference>
<feature type="signal peptide" evidence="6">
    <location>
        <begin position="1"/>
        <end position="15"/>
    </location>
</feature>
<gene>
    <name evidence="8" type="ORF">VNO78_08192</name>
</gene>
<dbReference type="PANTHER" id="PTHR32176:SF92">
    <property type="entry name" value="XYLOSE ISOMERASE"/>
    <property type="match status" value="1"/>
</dbReference>
<comment type="similarity">
    <text evidence="1">Belongs to the patatin family.</text>
</comment>
<evidence type="ECO:0000256" key="4">
    <source>
        <dbReference type="PROSITE-ProRule" id="PRU01161"/>
    </source>
</evidence>
<dbReference type="PROSITE" id="PS51635">
    <property type="entry name" value="PNPLA"/>
    <property type="match status" value="1"/>
</dbReference>
<reference evidence="8 9" key="1">
    <citation type="submission" date="2024-01" db="EMBL/GenBank/DDBJ databases">
        <title>The genomes of 5 underutilized Papilionoideae crops provide insights into root nodulation and disease resistanc.</title>
        <authorList>
            <person name="Jiang F."/>
        </authorList>
    </citation>
    <scope>NUCLEOTIDE SEQUENCE [LARGE SCALE GENOMIC DNA]</scope>
    <source>
        <strain evidence="8">DUOXIRENSHENG_FW03</strain>
        <tissue evidence="8">Leaves</tissue>
    </source>
</reference>
<dbReference type="Gene3D" id="3.40.1090.10">
    <property type="entry name" value="Cytosolic phospholipase A2 catalytic domain"/>
    <property type="match status" value="1"/>
</dbReference>
<dbReference type="PANTHER" id="PTHR32176">
    <property type="entry name" value="XYLOSE ISOMERASE"/>
    <property type="match status" value="1"/>
</dbReference>
<keyword evidence="9" id="KW-1185">Reference proteome</keyword>
<dbReference type="GO" id="GO:0047372">
    <property type="term" value="F:monoacylglycerol lipase activity"/>
    <property type="evidence" value="ECO:0007669"/>
    <property type="project" value="TreeGrafter"/>
</dbReference>
<keyword evidence="3" id="KW-0443">Lipid metabolism</keyword>
<dbReference type="EMBL" id="JAYMYS010000002">
    <property type="protein sequence ID" value="KAK7406565.1"/>
    <property type="molecule type" value="Genomic_DNA"/>
</dbReference>
<dbReference type="GO" id="GO:0004620">
    <property type="term" value="F:phospholipase activity"/>
    <property type="evidence" value="ECO:0007669"/>
    <property type="project" value="TreeGrafter"/>
</dbReference>
<evidence type="ECO:0000259" key="7">
    <source>
        <dbReference type="PROSITE" id="PS51635"/>
    </source>
</evidence>
<evidence type="ECO:0000256" key="3">
    <source>
        <dbReference type="ARBA" id="ARBA00023098"/>
    </source>
</evidence>
<keyword evidence="5" id="KW-0472">Membrane</keyword>
<feature type="short sequence motif" description="GXSXG" evidence="4">
    <location>
        <begin position="38"/>
        <end position="42"/>
    </location>
</feature>
<dbReference type="Proteomes" id="UP001386955">
    <property type="component" value="Unassembled WGS sequence"/>
</dbReference>
<evidence type="ECO:0000256" key="5">
    <source>
        <dbReference type="SAM" id="Phobius"/>
    </source>
</evidence>
<evidence type="ECO:0000313" key="8">
    <source>
        <dbReference type="EMBL" id="KAK7406565.1"/>
    </source>
</evidence>
<keyword evidence="5" id="KW-0812">Transmembrane</keyword>
<feature type="transmembrane region" description="Helical" evidence="5">
    <location>
        <begin position="88"/>
        <end position="111"/>
    </location>
</feature>
<dbReference type="GO" id="GO:0016042">
    <property type="term" value="P:lipid catabolic process"/>
    <property type="evidence" value="ECO:0007669"/>
    <property type="project" value="UniProtKB-KW"/>
</dbReference>
<dbReference type="InterPro" id="IPR002641">
    <property type="entry name" value="PNPLA_dom"/>
</dbReference>
<name>A0AAN9SXF8_PSOTE</name>
<keyword evidence="5" id="KW-1133">Transmembrane helix</keyword>
<comment type="caution">
    <text evidence="4">Lacks conserved residue(s) required for the propagation of feature annotation.</text>
</comment>
<protein>
    <recommendedName>
        <fullName evidence="7">PNPLA domain-containing protein</fullName>
    </recommendedName>
</protein>
<organism evidence="8 9">
    <name type="scientific">Psophocarpus tetragonolobus</name>
    <name type="common">Winged bean</name>
    <name type="synonym">Dolichos tetragonolobus</name>
    <dbReference type="NCBI Taxonomy" id="3891"/>
    <lineage>
        <taxon>Eukaryota</taxon>
        <taxon>Viridiplantae</taxon>
        <taxon>Streptophyta</taxon>
        <taxon>Embryophyta</taxon>
        <taxon>Tracheophyta</taxon>
        <taxon>Spermatophyta</taxon>
        <taxon>Magnoliopsida</taxon>
        <taxon>eudicotyledons</taxon>
        <taxon>Gunneridae</taxon>
        <taxon>Pentapetalae</taxon>
        <taxon>rosids</taxon>
        <taxon>fabids</taxon>
        <taxon>Fabales</taxon>
        <taxon>Fabaceae</taxon>
        <taxon>Papilionoideae</taxon>
        <taxon>50 kb inversion clade</taxon>
        <taxon>NPAAA clade</taxon>
        <taxon>indigoferoid/millettioid clade</taxon>
        <taxon>Phaseoleae</taxon>
        <taxon>Psophocarpus</taxon>
    </lineage>
</organism>
<feature type="domain" description="PNPLA" evidence="7">
    <location>
        <begin position="1"/>
        <end position="295"/>
    </location>
</feature>
<comment type="caution">
    <text evidence="8">The sequence shown here is derived from an EMBL/GenBank/DDBJ whole genome shotgun (WGS) entry which is preliminary data.</text>
</comment>
<dbReference type="AlphaFoldDB" id="A0AAN9SXF8"/>
<evidence type="ECO:0000256" key="2">
    <source>
        <dbReference type="ARBA" id="ARBA00022963"/>
    </source>
</evidence>
<proteinExistence type="inferred from homology"/>
<evidence type="ECO:0000256" key="6">
    <source>
        <dbReference type="SAM" id="SignalP"/>
    </source>
</evidence>